<reference evidence="5 6" key="1">
    <citation type="submission" date="2013-11" db="EMBL/GenBank/DDBJ databases">
        <title>Complete genome sequence of Clostridum sp. M2/40.</title>
        <authorList>
            <person name="Wibberg D."/>
            <person name="Puehler A."/>
            <person name="Schlueter A."/>
        </authorList>
    </citation>
    <scope>NUCLEOTIDE SEQUENCE [LARGE SCALE GENOMIC DNA]</scope>
    <source>
        <strain evidence="6">M2/40</strain>
    </source>
</reference>
<evidence type="ECO:0000313" key="5">
    <source>
        <dbReference type="EMBL" id="CDM68797.1"/>
    </source>
</evidence>
<accession>W6S398</accession>
<dbReference type="AlphaFoldDB" id="W6S398"/>
<dbReference type="STRING" id="1216932.CM240_1639"/>
<evidence type="ECO:0000256" key="3">
    <source>
        <dbReference type="RuleBase" id="RU362076"/>
    </source>
</evidence>
<dbReference type="PATRIC" id="fig|1216932.3.peg.1632"/>
<comment type="similarity">
    <text evidence="1 3">Belongs to the FlgD family.</text>
</comment>
<evidence type="ECO:0000256" key="2">
    <source>
        <dbReference type="ARBA" id="ARBA00022795"/>
    </source>
</evidence>
<dbReference type="RefSeq" id="WP_051483758.1">
    <property type="nucleotide sequence ID" value="NZ_HG917868.1"/>
</dbReference>
<dbReference type="Pfam" id="PF03963">
    <property type="entry name" value="FlgD"/>
    <property type="match status" value="1"/>
</dbReference>
<dbReference type="Proteomes" id="UP000019426">
    <property type="component" value="Chromosome M2/40_rep1"/>
</dbReference>
<dbReference type="HOGENOM" id="CLU_1270449_0_0_9"/>
<proteinExistence type="inferred from homology"/>
<gene>
    <name evidence="5" type="ORF">CM240_1639</name>
</gene>
<protein>
    <recommendedName>
        <fullName evidence="3">Basal-body rod modification protein FlgD</fullName>
    </recommendedName>
</protein>
<dbReference type="OrthoDB" id="280334at2"/>
<keyword evidence="5" id="KW-0969">Cilium</keyword>
<keyword evidence="6" id="KW-1185">Reference proteome</keyword>
<dbReference type="eggNOG" id="COG1843">
    <property type="taxonomic scope" value="Bacteria"/>
</dbReference>
<keyword evidence="2 3" id="KW-1005">Bacterial flagellum biogenesis</keyword>
<dbReference type="EMBL" id="HG917868">
    <property type="protein sequence ID" value="CDM68797.1"/>
    <property type="molecule type" value="Genomic_DNA"/>
</dbReference>
<evidence type="ECO:0000256" key="4">
    <source>
        <dbReference type="SAM" id="MobiDB-lite"/>
    </source>
</evidence>
<dbReference type="InterPro" id="IPR005648">
    <property type="entry name" value="FlgD"/>
</dbReference>
<evidence type="ECO:0000256" key="1">
    <source>
        <dbReference type="ARBA" id="ARBA00010577"/>
    </source>
</evidence>
<keyword evidence="5" id="KW-0282">Flagellum</keyword>
<feature type="region of interest" description="Disordered" evidence="4">
    <location>
        <begin position="210"/>
        <end position="231"/>
    </location>
</feature>
<keyword evidence="5" id="KW-0966">Cell projection</keyword>
<feature type="compositionally biased region" description="Acidic residues" evidence="4">
    <location>
        <begin position="219"/>
        <end position="231"/>
    </location>
</feature>
<evidence type="ECO:0000313" key="6">
    <source>
        <dbReference type="Proteomes" id="UP000019426"/>
    </source>
</evidence>
<organism evidence="5 6">
    <name type="scientific">Clostridium bornimense</name>
    <dbReference type="NCBI Taxonomy" id="1216932"/>
    <lineage>
        <taxon>Bacteria</taxon>
        <taxon>Bacillati</taxon>
        <taxon>Bacillota</taxon>
        <taxon>Clostridia</taxon>
        <taxon>Eubacteriales</taxon>
        <taxon>Clostridiaceae</taxon>
        <taxon>Clostridium</taxon>
    </lineage>
</organism>
<feature type="region of interest" description="Disordered" evidence="4">
    <location>
        <begin position="1"/>
        <end position="27"/>
    </location>
</feature>
<dbReference type="KEGG" id="clt:CM240_1639"/>
<comment type="function">
    <text evidence="3">Required for flagellar hook formation. May act as a scaffolding protein.</text>
</comment>
<sequence length="231" mass="25038">MSDLSLASTLASSTTGKTSNGTKITTSSNDLDKNSFVKILAAQLANQDPTNPVDSTAYVSQLAEFTALEQMTNLNETMSYMSATNMVGKFVMTKYVDDNNVPISGTVLYVSRRGSETTVVLEGYEDTEFKVSDIQEVVNGDTLVESQKYVGQTVITNLVDSNNNFLEGKVTQVINGYDGIYAKVQYEKDGELTETTIGIKNIIGVKDPNAPVIDKTETETETETDSNGENS</sequence>
<name>W6S398_9CLOT</name>
<dbReference type="GO" id="GO:0044781">
    <property type="term" value="P:bacterial-type flagellum organization"/>
    <property type="evidence" value="ECO:0007669"/>
    <property type="project" value="UniProtKB-UniRule"/>
</dbReference>